<keyword evidence="5" id="KW-1185">Reference proteome</keyword>
<dbReference type="Proteomes" id="UP000012081">
    <property type="component" value="Unassembled WGS sequence"/>
</dbReference>
<dbReference type="OrthoDB" id="2610997at2"/>
<dbReference type="AlphaFoldDB" id="M8E6W7"/>
<dbReference type="STRING" id="1300222.I532_18282"/>
<dbReference type="EMBL" id="APBN01000009">
    <property type="protein sequence ID" value="EMT51195.1"/>
    <property type="molecule type" value="Genomic_DNA"/>
</dbReference>
<dbReference type="PATRIC" id="fig|1300222.3.peg.3833"/>
<reference evidence="4 5" key="1">
    <citation type="submission" date="2013-03" db="EMBL/GenBank/DDBJ databases">
        <title>Assembly of a new bacterial strain Brevibacillus borstelensis AK1.</title>
        <authorList>
            <person name="Rajan I."/>
            <person name="PoliReddy D."/>
            <person name="Sugumar T."/>
            <person name="Rathinam K."/>
            <person name="Alqarawi S."/>
            <person name="Khalil A.B."/>
            <person name="Sivakumar N."/>
        </authorList>
    </citation>
    <scope>NUCLEOTIDE SEQUENCE [LARGE SCALE GENOMIC DNA]</scope>
    <source>
        <strain evidence="4 5">AK1</strain>
    </source>
</reference>
<dbReference type="GeneID" id="89497986"/>
<dbReference type="Pfam" id="PF00583">
    <property type="entry name" value="Acetyltransf_1"/>
    <property type="match status" value="1"/>
</dbReference>
<protein>
    <submittedName>
        <fullName evidence="4">N-acetyltransferase GCN5</fullName>
    </submittedName>
</protein>
<evidence type="ECO:0000313" key="5">
    <source>
        <dbReference type="Proteomes" id="UP000012081"/>
    </source>
</evidence>
<keyword evidence="2" id="KW-0012">Acyltransferase</keyword>
<dbReference type="CDD" id="cd04301">
    <property type="entry name" value="NAT_SF"/>
    <property type="match status" value="1"/>
</dbReference>
<accession>M8E6W7</accession>
<evidence type="ECO:0000259" key="3">
    <source>
        <dbReference type="PROSITE" id="PS51186"/>
    </source>
</evidence>
<dbReference type="RefSeq" id="WP_003390019.1">
    <property type="nucleotide sequence ID" value="NZ_APBN01000009.1"/>
</dbReference>
<evidence type="ECO:0000256" key="1">
    <source>
        <dbReference type="ARBA" id="ARBA00022679"/>
    </source>
</evidence>
<dbReference type="PANTHER" id="PTHR43877">
    <property type="entry name" value="AMINOALKYLPHOSPHONATE N-ACETYLTRANSFERASE-RELATED-RELATED"/>
    <property type="match status" value="1"/>
</dbReference>
<evidence type="ECO:0000313" key="4">
    <source>
        <dbReference type="EMBL" id="EMT51195.1"/>
    </source>
</evidence>
<comment type="caution">
    <text evidence="4">The sequence shown here is derived from an EMBL/GenBank/DDBJ whole genome shotgun (WGS) entry which is preliminary data.</text>
</comment>
<evidence type="ECO:0000256" key="2">
    <source>
        <dbReference type="ARBA" id="ARBA00023315"/>
    </source>
</evidence>
<dbReference type="PROSITE" id="PS51186">
    <property type="entry name" value="GNAT"/>
    <property type="match status" value="1"/>
</dbReference>
<keyword evidence="1 4" id="KW-0808">Transferase</keyword>
<dbReference type="InterPro" id="IPR000182">
    <property type="entry name" value="GNAT_dom"/>
</dbReference>
<dbReference type="InterPro" id="IPR050832">
    <property type="entry name" value="Bact_Acetyltransf"/>
</dbReference>
<gene>
    <name evidence="4" type="ORF">I532_18282</name>
</gene>
<sequence length="152" mass="16738">MEIRTRLAVESDAQELARLNQLFNGGDRRPVPEIVESMRTSSELIAVAECDGKIVGFGCAQRFQSFCYEELLGEITELYVEKSARGKGAAASLIAFLETHLKQRGVTEVKVLTGRQNAAAIRTYERCGYAVDDEVLLKKLLSGEPTDTQALP</sequence>
<name>M8E6W7_9BACL</name>
<dbReference type="GO" id="GO:0016747">
    <property type="term" value="F:acyltransferase activity, transferring groups other than amino-acyl groups"/>
    <property type="evidence" value="ECO:0007669"/>
    <property type="project" value="InterPro"/>
</dbReference>
<proteinExistence type="predicted"/>
<dbReference type="InterPro" id="IPR016181">
    <property type="entry name" value="Acyl_CoA_acyltransferase"/>
</dbReference>
<dbReference type="Gene3D" id="3.40.630.30">
    <property type="match status" value="1"/>
</dbReference>
<dbReference type="SUPFAM" id="SSF55729">
    <property type="entry name" value="Acyl-CoA N-acyltransferases (Nat)"/>
    <property type="match status" value="1"/>
</dbReference>
<organism evidence="4 5">
    <name type="scientific">Brevibacillus borstelensis AK1</name>
    <dbReference type="NCBI Taxonomy" id="1300222"/>
    <lineage>
        <taxon>Bacteria</taxon>
        <taxon>Bacillati</taxon>
        <taxon>Bacillota</taxon>
        <taxon>Bacilli</taxon>
        <taxon>Bacillales</taxon>
        <taxon>Paenibacillaceae</taxon>
        <taxon>Brevibacillus</taxon>
    </lineage>
</organism>
<feature type="domain" description="N-acetyltransferase" evidence="3">
    <location>
        <begin position="3"/>
        <end position="152"/>
    </location>
</feature>